<dbReference type="EMBL" id="CAADFN010000065">
    <property type="protein sequence ID" value="VFK19966.1"/>
    <property type="molecule type" value="Genomic_DNA"/>
</dbReference>
<sequence>MIADALFGAIGIMAAAQGTMNSLTFGNEHYQYYETLCGDSGAAPGFHGASAVHTR</sequence>
<evidence type="ECO:0000313" key="2">
    <source>
        <dbReference type="EMBL" id="VFK19966.1"/>
    </source>
</evidence>
<dbReference type="AlphaFoldDB" id="A0A450WSC4"/>
<reference evidence="2" key="1">
    <citation type="submission" date="2019-02" db="EMBL/GenBank/DDBJ databases">
        <authorList>
            <person name="Gruber-Vodicka R. H."/>
            <person name="Seah K. B. B."/>
        </authorList>
    </citation>
    <scope>NUCLEOTIDE SEQUENCE</scope>
    <source>
        <strain evidence="2">BECK_BY7</strain>
    </source>
</reference>
<protein>
    <submittedName>
        <fullName evidence="2">Hydantoinase B/oxoprolinase</fullName>
    </submittedName>
</protein>
<name>A0A450WSC4_9GAMM</name>
<evidence type="ECO:0000259" key="1">
    <source>
        <dbReference type="Pfam" id="PF02538"/>
    </source>
</evidence>
<gene>
    <name evidence="2" type="ORF">BECKLFY1418C_GA0070996_106521</name>
</gene>
<feature type="domain" description="Hydantoinase B/oxoprolinase" evidence="1">
    <location>
        <begin position="2"/>
        <end position="54"/>
    </location>
</feature>
<accession>A0A450WSC4</accession>
<dbReference type="InterPro" id="IPR003692">
    <property type="entry name" value="Hydantoinase_B"/>
</dbReference>
<organism evidence="2">
    <name type="scientific">Candidatus Kentrum sp. LFY</name>
    <dbReference type="NCBI Taxonomy" id="2126342"/>
    <lineage>
        <taxon>Bacteria</taxon>
        <taxon>Pseudomonadati</taxon>
        <taxon>Pseudomonadota</taxon>
        <taxon>Gammaproteobacteria</taxon>
        <taxon>Candidatus Kentrum</taxon>
    </lineage>
</organism>
<dbReference type="GO" id="GO:0003824">
    <property type="term" value="F:catalytic activity"/>
    <property type="evidence" value="ECO:0007669"/>
    <property type="project" value="InterPro"/>
</dbReference>
<proteinExistence type="predicted"/>
<dbReference type="Pfam" id="PF02538">
    <property type="entry name" value="Hydantoinase_B"/>
    <property type="match status" value="1"/>
</dbReference>